<gene>
    <name evidence="2" type="ORF">BWI75_06180</name>
</gene>
<proteinExistence type="predicted"/>
<dbReference type="Proteomes" id="UP000441797">
    <property type="component" value="Unassembled WGS sequence"/>
</dbReference>
<dbReference type="OrthoDB" id="516441at2"/>
<reference evidence="2 3" key="1">
    <citation type="journal article" date="2019" name="Front. Microbiol.">
        <title>Genomic Features for Desiccation Tolerance and Sugar Biosynthesis in the Extremophile Gloeocapsopsis sp. UTEX B3054.</title>
        <authorList>
            <person name="Urrejola C."/>
            <person name="Alcorta J."/>
            <person name="Salas L."/>
            <person name="Vasquez M."/>
            <person name="Polz M.F."/>
            <person name="Vicuna R."/>
            <person name="Diez B."/>
        </authorList>
    </citation>
    <scope>NUCLEOTIDE SEQUENCE [LARGE SCALE GENOMIC DNA]</scope>
    <source>
        <strain evidence="2 3">1H9</strain>
    </source>
</reference>
<organism evidence="2 3">
    <name type="scientific">Gloeocapsopsis dulcis AAB1 = 1H9</name>
    <dbReference type="NCBI Taxonomy" id="1433147"/>
    <lineage>
        <taxon>Bacteria</taxon>
        <taxon>Bacillati</taxon>
        <taxon>Cyanobacteriota</taxon>
        <taxon>Cyanophyceae</taxon>
        <taxon>Oscillatoriophycideae</taxon>
        <taxon>Chroococcales</taxon>
        <taxon>Chroococcaceae</taxon>
        <taxon>Gloeocapsopsis</taxon>
        <taxon>Gloeocapsopsis dulcis</taxon>
    </lineage>
</organism>
<evidence type="ECO:0000313" key="3">
    <source>
        <dbReference type="Proteomes" id="UP000441797"/>
    </source>
</evidence>
<sequence length="88" mass="10498">MMNFTLTTLPLSLLHIVQKWLNSIEVCDPKVAQFICKLIPAHCPFERKIYFFNRLIIYIPPLCHFNPVYQQLISLRLRALSYLFEIEE</sequence>
<dbReference type="Pfam" id="PF06967">
    <property type="entry name" value="Mo-nitro_C"/>
    <property type="match status" value="1"/>
</dbReference>
<comment type="caution">
    <text evidence="2">The sequence shown here is derived from an EMBL/GenBank/DDBJ whole genome shotgun (WGS) entry which is preliminary data.</text>
</comment>
<dbReference type="EMBL" id="NAPY01000007">
    <property type="protein sequence ID" value="MUL35949.1"/>
    <property type="molecule type" value="Genomic_DNA"/>
</dbReference>
<protein>
    <recommendedName>
        <fullName evidence="1">Mo-dependent nitrogenase C-terminal domain-containing protein</fullName>
    </recommendedName>
</protein>
<evidence type="ECO:0000259" key="1">
    <source>
        <dbReference type="Pfam" id="PF06967"/>
    </source>
</evidence>
<accession>A0A6N8FSW0</accession>
<keyword evidence="3" id="KW-1185">Reference proteome</keyword>
<dbReference type="RefSeq" id="WP_105219592.1">
    <property type="nucleotide sequence ID" value="NZ_CAWNSU010000040.1"/>
</dbReference>
<evidence type="ECO:0000313" key="2">
    <source>
        <dbReference type="EMBL" id="MUL35949.1"/>
    </source>
</evidence>
<dbReference type="AlphaFoldDB" id="A0A6N8FSW0"/>
<dbReference type="InterPro" id="IPR009717">
    <property type="entry name" value="Mo-dep_Nase_C"/>
</dbReference>
<name>A0A6N8FSW0_9CHRO</name>
<feature type="domain" description="Mo-dependent nitrogenase C-terminal" evidence="1">
    <location>
        <begin position="13"/>
        <end position="85"/>
    </location>
</feature>